<sequence>MTRGTQTGEKKKIHLVGIMAYCLASL</sequence>
<protein>
    <submittedName>
        <fullName evidence="1">Uncharacterized protein</fullName>
    </submittedName>
</protein>
<dbReference type="AlphaFoldDB" id="A0A0E9SYH4"/>
<accession>A0A0E9SYH4</accession>
<evidence type="ECO:0000313" key="1">
    <source>
        <dbReference type="EMBL" id="JAH46292.1"/>
    </source>
</evidence>
<proteinExistence type="predicted"/>
<reference evidence="1" key="1">
    <citation type="submission" date="2014-11" db="EMBL/GenBank/DDBJ databases">
        <authorList>
            <person name="Amaro Gonzalez C."/>
        </authorList>
    </citation>
    <scope>NUCLEOTIDE SEQUENCE</scope>
</reference>
<name>A0A0E9SYH4_ANGAN</name>
<organism evidence="1">
    <name type="scientific">Anguilla anguilla</name>
    <name type="common">European freshwater eel</name>
    <name type="synonym">Muraena anguilla</name>
    <dbReference type="NCBI Taxonomy" id="7936"/>
    <lineage>
        <taxon>Eukaryota</taxon>
        <taxon>Metazoa</taxon>
        <taxon>Chordata</taxon>
        <taxon>Craniata</taxon>
        <taxon>Vertebrata</taxon>
        <taxon>Euteleostomi</taxon>
        <taxon>Actinopterygii</taxon>
        <taxon>Neopterygii</taxon>
        <taxon>Teleostei</taxon>
        <taxon>Anguilliformes</taxon>
        <taxon>Anguillidae</taxon>
        <taxon>Anguilla</taxon>
    </lineage>
</organism>
<reference evidence="1" key="2">
    <citation type="journal article" date="2015" name="Fish Shellfish Immunol.">
        <title>Early steps in the European eel (Anguilla anguilla)-Vibrio vulnificus interaction in the gills: Role of the RtxA13 toxin.</title>
        <authorList>
            <person name="Callol A."/>
            <person name="Pajuelo D."/>
            <person name="Ebbesson L."/>
            <person name="Teles M."/>
            <person name="MacKenzie S."/>
            <person name="Amaro C."/>
        </authorList>
    </citation>
    <scope>NUCLEOTIDE SEQUENCE</scope>
</reference>
<dbReference type="EMBL" id="GBXM01062285">
    <property type="protein sequence ID" value="JAH46292.1"/>
    <property type="molecule type" value="Transcribed_RNA"/>
</dbReference>